<dbReference type="GO" id="GO:0016811">
    <property type="term" value="F:hydrolase activity, acting on carbon-nitrogen (but not peptide) bonds, in linear amides"/>
    <property type="evidence" value="ECO:0007669"/>
    <property type="project" value="InterPro"/>
</dbReference>
<accession>A0AAU8JFC1</accession>
<dbReference type="PANTHER" id="PTHR31891">
    <property type="entry name" value="FORMAMIDASE C869.04-RELATED"/>
    <property type="match status" value="1"/>
</dbReference>
<protein>
    <submittedName>
        <fullName evidence="1">Acetamidase/formamidase family protein</fullName>
    </submittedName>
</protein>
<dbReference type="Gene3D" id="3.10.28.20">
    <property type="entry name" value="Acetamidase/Formamidase-like domains"/>
    <property type="match status" value="1"/>
</dbReference>
<dbReference type="EMBL" id="CP159837">
    <property type="protein sequence ID" value="XCM37165.1"/>
    <property type="molecule type" value="Genomic_DNA"/>
</dbReference>
<name>A0AAU8JFC1_9CYAN</name>
<dbReference type="Gene3D" id="2.60.120.580">
    <property type="entry name" value="Acetamidase/Formamidase-like domains"/>
    <property type="match status" value="2"/>
</dbReference>
<organism evidence="1">
    <name type="scientific">Planktothricoides raciborskii GIHE-MW2</name>
    <dbReference type="NCBI Taxonomy" id="2792601"/>
    <lineage>
        <taxon>Bacteria</taxon>
        <taxon>Bacillati</taxon>
        <taxon>Cyanobacteriota</taxon>
        <taxon>Cyanophyceae</taxon>
        <taxon>Oscillatoriophycideae</taxon>
        <taxon>Oscillatoriales</taxon>
        <taxon>Oscillatoriaceae</taxon>
        <taxon>Planktothricoides</taxon>
    </lineage>
</organism>
<dbReference type="AlphaFoldDB" id="A0AAU8JFC1"/>
<evidence type="ECO:0000313" key="1">
    <source>
        <dbReference type="EMBL" id="XCM37165.1"/>
    </source>
</evidence>
<dbReference type="RefSeq" id="WP_054469451.1">
    <property type="nucleotide sequence ID" value="NZ_CP159837.1"/>
</dbReference>
<dbReference type="InterPro" id="IPR004304">
    <property type="entry name" value="FmdA_AmdA"/>
</dbReference>
<dbReference type="PANTHER" id="PTHR31891:SF1">
    <property type="entry name" value="FORMAMIDASE C869.04-RELATED"/>
    <property type="match status" value="1"/>
</dbReference>
<reference evidence="1" key="1">
    <citation type="submission" date="2024-07" db="EMBL/GenBank/DDBJ databases">
        <authorList>
            <person name="Kim Y.J."/>
            <person name="Jeong J.Y."/>
        </authorList>
    </citation>
    <scope>NUCLEOTIDE SEQUENCE</scope>
    <source>
        <strain evidence="1">GIHE-MW2</strain>
    </source>
</reference>
<dbReference type="Pfam" id="PF03069">
    <property type="entry name" value="FmdA_AmdA"/>
    <property type="match status" value="2"/>
</dbReference>
<proteinExistence type="predicted"/>
<dbReference type="SUPFAM" id="SSF141130">
    <property type="entry name" value="Acetamidase/Formamidase-like"/>
    <property type="match status" value="1"/>
</dbReference>
<gene>
    <name evidence="1" type="ORF">ABWT76_005980</name>
</gene>
<sequence>MSHYILKATPNTVHLGGFSPDLEPALIIDSGDTIDVETYTGFYVYDQAPPEFLTPEFVEICQSLPTERKVGPGPHLLTGPIYLRDAKPGDVLEVKLEQISPRLPMGFNAIRPGWGALPDQFTESKLRFIPLDLAKSEAEFPFAQRCGCNIASGIRIPLQPFFGILGVATSEINRSSVPPGNYGGNLDNRYLQAGSRIFLPIYLPGGLFSIGDGHSAQGDGEVNVTAIETSMNGRIQLNLRRDLKLTAPLGETPTHWMTMGFGETLDQAFAQALEQAIALLVDWFGFKAEDAYILCSLAVNFHITQVVNRPHKGVHSMLPKSILPKPLI</sequence>